<protein>
    <submittedName>
        <fullName evidence="2">Uncharacterized protein</fullName>
    </submittedName>
</protein>
<accession>A0A2Z5FW52</accession>
<dbReference type="AlphaFoldDB" id="A0A2Z5FW52"/>
<sequence length="223" mass="24288">MPTHSPNDPVNVKTPQPGYEASDVSATGIAVFLASLLAFIVVFFVFCFGMGKVINNQLVKRDGPPNKWNNLQYGSHEVPKNMASNPAMEQQQLQQMTQRFPTPRLETDDGNQDLADLHEREALLLDHYSWIDRGQGKIRIPVERAMELIAQHGLPVVTNAQPGQPTAPTYGETPEGASMEAGGNGIILPPVPLTNGFAPTGYEQELAITRKAPEVAEAGDKHP</sequence>
<evidence type="ECO:0000313" key="2">
    <source>
        <dbReference type="EMBL" id="AXC10992.1"/>
    </source>
</evidence>
<keyword evidence="1" id="KW-0812">Transmembrane</keyword>
<name>A0A2Z5FW52_9BACT</name>
<organism evidence="2 3">
    <name type="scientific">Acidisarcina polymorpha</name>
    <dbReference type="NCBI Taxonomy" id="2211140"/>
    <lineage>
        <taxon>Bacteria</taxon>
        <taxon>Pseudomonadati</taxon>
        <taxon>Acidobacteriota</taxon>
        <taxon>Terriglobia</taxon>
        <taxon>Terriglobales</taxon>
        <taxon>Acidobacteriaceae</taxon>
        <taxon>Acidisarcina</taxon>
    </lineage>
</organism>
<evidence type="ECO:0000313" key="3">
    <source>
        <dbReference type="Proteomes" id="UP000253606"/>
    </source>
</evidence>
<gene>
    <name evidence="2" type="ORF">ACPOL_1646</name>
</gene>
<dbReference type="EMBL" id="CP030840">
    <property type="protein sequence ID" value="AXC10992.1"/>
    <property type="molecule type" value="Genomic_DNA"/>
</dbReference>
<proteinExistence type="predicted"/>
<dbReference type="Proteomes" id="UP000253606">
    <property type="component" value="Chromosome"/>
</dbReference>
<feature type="transmembrane region" description="Helical" evidence="1">
    <location>
        <begin position="29"/>
        <end position="51"/>
    </location>
</feature>
<dbReference type="RefSeq" id="WP_114206515.1">
    <property type="nucleotide sequence ID" value="NZ_CP030840.1"/>
</dbReference>
<evidence type="ECO:0000256" key="1">
    <source>
        <dbReference type="SAM" id="Phobius"/>
    </source>
</evidence>
<keyword evidence="1" id="KW-1133">Transmembrane helix</keyword>
<keyword evidence="3" id="KW-1185">Reference proteome</keyword>
<dbReference type="OrthoDB" id="129807at2"/>
<dbReference type="KEGG" id="abas:ACPOL_1646"/>
<keyword evidence="1" id="KW-0472">Membrane</keyword>
<reference evidence="2 3" key="1">
    <citation type="journal article" date="2018" name="Front. Microbiol.">
        <title>Hydrolytic Capabilities as a Key to Environmental Success: Chitinolytic and Cellulolytic Acidobacteria From Acidic Sub-arctic Soils and Boreal Peatlands.</title>
        <authorList>
            <person name="Belova S.E."/>
            <person name="Ravin N.V."/>
            <person name="Pankratov T.A."/>
            <person name="Rakitin A.L."/>
            <person name="Ivanova A.A."/>
            <person name="Beletsky A.V."/>
            <person name="Mardanov A.V."/>
            <person name="Sinninghe Damste J.S."/>
            <person name="Dedysh S.N."/>
        </authorList>
    </citation>
    <scope>NUCLEOTIDE SEQUENCE [LARGE SCALE GENOMIC DNA]</scope>
    <source>
        <strain evidence="2 3">SBC82</strain>
    </source>
</reference>